<proteinExistence type="predicted"/>
<evidence type="ECO:0000313" key="1">
    <source>
        <dbReference type="EMBL" id="NML31736.1"/>
    </source>
</evidence>
<protein>
    <recommendedName>
        <fullName evidence="3">Sel1 repeat family protein</fullName>
    </recommendedName>
</protein>
<evidence type="ECO:0000313" key="2">
    <source>
        <dbReference type="Proteomes" id="UP000583127"/>
    </source>
</evidence>
<accession>A0A7X9X5D1</accession>
<dbReference type="EMBL" id="JABBFZ010000006">
    <property type="protein sequence ID" value="NML31736.1"/>
    <property type="molecule type" value="Genomic_DNA"/>
</dbReference>
<gene>
    <name evidence="1" type="ORF">HHL14_12925</name>
</gene>
<sequence length="191" mass="21098">MHVANVADQHAAGKRAEKLWDQQLAEMREMQARGDPMGDYLYALGNAQGWINDTSDPLKIRDLLAKAAQEGSSDAKIVLGIYYAAGAVPGQGARAIWLPEEFRDQGRGLALIREGMQTRCTYAEPVVKAYSNQTYLRYVSGAARISYLFRDGQNSRDAAGHFYPVVQKDARLAEEWHVLDMACRASGATSE</sequence>
<dbReference type="Proteomes" id="UP000583127">
    <property type="component" value="Unassembled WGS sequence"/>
</dbReference>
<keyword evidence="2" id="KW-1185">Reference proteome</keyword>
<reference evidence="1 2" key="1">
    <citation type="submission" date="2020-04" db="EMBL/GenBank/DDBJ databases">
        <title>Paraburkholderia sp. G-4-1-8 isolated from soil.</title>
        <authorList>
            <person name="Dahal R.H."/>
        </authorList>
    </citation>
    <scope>NUCLEOTIDE SEQUENCE [LARGE SCALE GENOMIC DNA]</scope>
    <source>
        <strain evidence="1 2">G-4-1-8</strain>
    </source>
</reference>
<comment type="caution">
    <text evidence="1">The sequence shown here is derived from an EMBL/GenBank/DDBJ whole genome shotgun (WGS) entry which is preliminary data.</text>
</comment>
<evidence type="ECO:0008006" key="3">
    <source>
        <dbReference type="Google" id="ProtNLM"/>
    </source>
</evidence>
<name>A0A7X9X5D1_9BURK</name>
<dbReference type="RefSeq" id="WP_169498003.1">
    <property type="nucleotide sequence ID" value="NZ_JABBFZ010000006.1"/>
</dbReference>
<organism evidence="1 2">
    <name type="scientific">Paraburkholderia antibiotica</name>
    <dbReference type="NCBI Taxonomy" id="2728839"/>
    <lineage>
        <taxon>Bacteria</taxon>
        <taxon>Pseudomonadati</taxon>
        <taxon>Pseudomonadota</taxon>
        <taxon>Betaproteobacteria</taxon>
        <taxon>Burkholderiales</taxon>
        <taxon>Burkholderiaceae</taxon>
        <taxon>Paraburkholderia</taxon>
    </lineage>
</organism>
<dbReference type="AlphaFoldDB" id="A0A7X9X5D1"/>